<keyword evidence="8 15" id="KW-0819">tRNA processing</keyword>
<keyword evidence="10 15" id="KW-0479">Metal-binding</keyword>
<dbReference type="Gene3D" id="1.10.150.650">
    <property type="match status" value="1"/>
</dbReference>
<keyword evidence="6 15" id="KW-0698">rRNA processing</keyword>
<dbReference type="InterPro" id="IPR003141">
    <property type="entry name" value="Pol/His_phosphatase_N"/>
</dbReference>
<dbReference type="Pfam" id="PF14622">
    <property type="entry name" value="Ribonucleas_3_3"/>
    <property type="match status" value="1"/>
</dbReference>
<dbReference type="PANTHER" id="PTHR42924">
    <property type="entry name" value="EXONUCLEASE"/>
    <property type="match status" value="1"/>
</dbReference>
<dbReference type="GO" id="GO:0035312">
    <property type="term" value="F:5'-3' DNA exonuclease activity"/>
    <property type="evidence" value="ECO:0007669"/>
    <property type="project" value="TreeGrafter"/>
</dbReference>
<accession>A0A1W2E5G5</accession>
<feature type="domain" description="DRBM" evidence="17">
    <location>
        <begin position="450"/>
        <end position="518"/>
    </location>
</feature>
<dbReference type="AlphaFoldDB" id="A0A1W2E5G5"/>
<dbReference type="HAMAP" id="MF_00104">
    <property type="entry name" value="RNase_III"/>
    <property type="match status" value="1"/>
</dbReference>
<dbReference type="GO" id="GO:0004525">
    <property type="term" value="F:ribonuclease III activity"/>
    <property type="evidence" value="ECO:0007669"/>
    <property type="project" value="UniProtKB-UniRule"/>
</dbReference>
<keyword evidence="13 15" id="KW-0460">Magnesium</keyword>
<evidence type="ECO:0000256" key="10">
    <source>
        <dbReference type="ARBA" id="ARBA00022723"/>
    </source>
</evidence>
<feature type="binding site" evidence="15">
    <location>
        <position position="408"/>
    </location>
    <ligand>
        <name>Mg(2+)</name>
        <dbReference type="ChEBI" id="CHEBI:18420"/>
    </ligand>
</feature>
<dbReference type="FunFam" id="3.30.160.20:FF:000003">
    <property type="entry name" value="Ribonuclease 3"/>
    <property type="match status" value="1"/>
</dbReference>
<feature type="binding site" evidence="15">
    <location>
        <position position="411"/>
    </location>
    <ligand>
        <name>Mg(2+)</name>
        <dbReference type="ChEBI" id="CHEBI:18420"/>
    </ligand>
</feature>
<dbReference type="Pfam" id="PF00035">
    <property type="entry name" value="dsrm"/>
    <property type="match status" value="1"/>
</dbReference>
<dbReference type="GO" id="GO:0006364">
    <property type="term" value="P:rRNA processing"/>
    <property type="evidence" value="ECO:0007669"/>
    <property type="project" value="UniProtKB-UniRule"/>
</dbReference>
<dbReference type="Gene3D" id="3.30.160.20">
    <property type="match status" value="1"/>
</dbReference>
<dbReference type="GO" id="GO:0004534">
    <property type="term" value="F:5'-3' RNA exonuclease activity"/>
    <property type="evidence" value="ECO:0007669"/>
    <property type="project" value="TreeGrafter"/>
</dbReference>
<dbReference type="CDD" id="cd10845">
    <property type="entry name" value="DSRM_RNAse_III_family"/>
    <property type="match status" value="1"/>
</dbReference>
<keyword evidence="15" id="KW-0699">rRNA-binding</keyword>
<dbReference type="SUPFAM" id="SSF69065">
    <property type="entry name" value="RNase III domain-like"/>
    <property type="match status" value="1"/>
</dbReference>
<dbReference type="OrthoDB" id="9804333at2"/>
<dbReference type="EC" id="3.1.26.3" evidence="15"/>
<feature type="active site" evidence="15">
    <location>
        <position position="339"/>
    </location>
</feature>
<evidence type="ECO:0000256" key="6">
    <source>
        <dbReference type="ARBA" id="ARBA00022552"/>
    </source>
</evidence>
<dbReference type="GO" id="GO:0042802">
    <property type="term" value="F:identical protein binding"/>
    <property type="evidence" value="ECO:0007669"/>
    <property type="project" value="UniProtKB-ARBA"/>
</dbReference>
<dbReference type="CDD" id="cd07438">
    <property type="entry name" value="PHP_HisPPase_AMP"/>
    <property type="match status" value="1"/>
</dbReference>
<keyword evidence="7 15" id="KW-0507">mRNA processing</keyword>
<evidence type="ECO:0000256" key="11">
    <source>
        <dbReference type="ARBA" id="ARBA00022759"/>
    </source>
</evidence>
<comment type="subcellular location">
    <subcellularLocation>
        <location evidence="2 15">Cytoplasm</location>
    </subcellularLocation>
</comment>
<evidence type="ECO:0000256" key="2">
    <source>
        <dbReference type="ARBA" id="ARBA00004496"/>
    </source>
</evidence>
<dbReference type="InterPro" id="IPR016195">
    <property type="entry name" value="Pol/histidinol_Pase-like"/>
</dbReference>
<evidence type="ECO:0000259" key="17">
    <source>
        <dbReference type="PROSITE" id="PS50137"/>
    </source>
</evidence>
<reference evidence="19 20" key="1">
    <citation type="submission" date="2017-04" db="EMBL/GenBank/DDBJ databases">
        <authorList>
            <person name="Afonso C.L."/>
            <person name="Miller P.J."/>
            <person name="Scott M.A."/>
            <person name="Spackman E."/>
            <person name="Goraichik I."/>
            <person name="Dimitrov K.M."/>
            <person name="Suarez D.L."/>
            <person name="Swayne D.E."/>
        </authorList>
    </citation>
    <scope>NUCLEOTIDE SEQUENCE [LARGE SCALE GENOMIC DNA]</scope>
    <source>
        <strain evidence="19 20">DSM 3385</strain>
    </source>
</reference>
<feature type="domain" description="RNase III" evidence="18">
    <location>
        <begin position="293"/>
        <end position="422"/>
    </location>
</feature>
<dbReference type="SMART" id="SM00535">
    <property type="entry name" value="RIBOc"/>
    <property type="match status" value="1"/>
</dbReference>
<comment type="catalytic activity">
    <reaction evidence="1 15">
        <text>Endonucleolytic cleavage to 5'-phosphomonoester.</text>
        <dbReference type="EC" id="3.1.26.3"/>
    </reaction>
</comment>
<keyword evidence="14 15" id="KW-0694">RNA-binding</keyword>
<evidence type="ECO:0000313" key="20">
    <source>
        <dbReference type="Proteomes" id="UP000192418"/>
    </source>
</evidence>
<dbReference type="Gene3D" id="1.10.1520.10">
    <property type="entry name" value="Ribonuclease III domain"/>
    <property type="match status" value="1"/>
</dbReference>
<dbReference type="FunFam" id="1.10.1520.10:FF:000001">
    <property type="entry name" value="Ribonuclease 3"/>
    <property type="match status" value="1"/>
</dbReference>
<sequence>MIDLHIHSSASDGTCSPEEIVDQARELGLKAIAIADHDTIDGVCRVMDTGIPQSLEFMTGIEISASPLDRMNGGGSFHILGYGFSIYDNFLHKTLETLQQARENRNPRIIEKLQQTGIDISLGDVEKICGNGQMGRPHIALALMEKNVVATFDEAFDRYLATGRPAHVDKARLSCQDAIQLIKRAGGVAVLAHPGLISPPDTYPMGELIDDLVAMGLDGIEAHHTDHSEEQTRYFEKMAQNRGLLVTGGSDFHGDMKPEVQMGRGTGNLHIPCHLFENLSNAVADLHKSPAALEILEENLGHTFTDKELLATALRHSSYVNESQDVTLCDNQRLEFMGDAVLGLVIGEFLMEQAPEMKEGDLSKMRAGLVSEPGLATMARKIDLGRFISLGKGEWLSGGAEKNSILADTFEAVMAAIYLDLGFIQTAHLIKDLFQDEVAHISSSATVVDDHKSLLQEYVQEMGETAPRYAVCGEQGPDHAKTFEVKLKVCDIQATGMGKSKKAAEQDAAQKALKHLKKRKILTSDNPPTQSNGQDSAQNCDNNVCRE</sequence>
<dbReference type="EMBL" id="FWXY01000024">
    <property type="protein sequence ID" value="SMD04652.1"/>
    <property type="molecule type" value="Genomic_DNA"/>
</dbReference>
<gene>
    <name evidence="15" type="primary">rnc</name>
    <name evidence="19" type="ORF">SAMN02746065_12430</name>
</gene>
<keyword evidence="12 15" id="KW-0378">Hydrolase</keyword>
<keyword evidence="20" id="KW-1185">Reference proteome</keyword>
<keyword evidence="11 15" id="KW-0255">Endonuclease</keyword>
<dbReference type="InterPro" id="IPR011907">
    <property type="entry name" value="RNase_III"/>
</dbReference>
<dbReference type="PROSITE" id="PS50142">
    <property type="entry name" value="RNASE_3_2"/>
    <property type="match status" value="1"/>
</dbReference>
<dbReference type="GO" id="GO:0005737">
    <property type="term" value="C:cytoplasm"/>
    <property type="evidence" value="ECO:0007669"/>
    <property type="project" value="UniProtKB-SubCell"/>
</dbReference>
<dbReference type="InterPro" id="IPR014720">
    <property type="entry name" value="dsRBD_dom"/>
</dbReference>
<dbReference type="GO" id="GO:0019843">
    <property type="term" value="F:rRNA binding"/>
    <property type="evidence" value="ECO:0007669"/>
    <property type="project" value="UniProtKB-KW"/>
</dbReference>
<comment type="function">
    <text evidence="15">Digests double-stranded RNA. Involved in the processing of primary rRNA transcript to yield the immediate precursors to the large and small rRNAs (23S and 16S). Processes some mRNAs, and tRNAs when they are encoded in the rRNA operon. Processes pre-crRNA and tracrRNA of type II CRISPR loci if present in the organism.</text>
</comment>
<evidence type="ECO:0000256" key="16">
    <source>
        <dbReference type="SAM" id="MobiDB-lite"/>
    </source>
</evidence>
<dbReference type="PANTHER" id="PTHR42924:SF3">
    <property type="entry name" value="POLYMERASE_HISTIDINOL PHOSPHATASE N-TERMINAL DOMAIN-CONTAINING PROTEIN"/>
    <property type="match status" value="1"/>
</dbReference>
<keyword evidence="9 15" id="KW-0540">Nuclease</keyword>
<protein>
    <recommendedName>
        <fullName evidence="15">Ribonuclease 3</fullName>
        <ecNumber evidence="15">3.1.26.3</ecNumber>
    </recommendedName>
    <alternativeName>
        <fullName evidence="15">Ribonuclease III</fullName>
        <shortName evidence="15">RNase III</shortName>
    </alternativeName>
</protein>
<evidence type="ECO:0000259" key="18">
    <source>
        <dbReference type="PROSITE" id="PS50142"/>
    </source>
</evidence>
<evidence type="ECO:0000256" key="12">
    <source>
        <dbReference type="ARBA" id="ARBA00022801"/>
    </source>
</evidence>
<evidence type="ECO:0000256" key="14">
    <source>
        <dbReference type="ARBA" id="ARBA00022884"/>
    </source>
</evidence>
<dbReference type="GO" id="GO:0008033">
    <property type="term" value="P:tRNA processing"/>
    <property type="evidence" value="ECO:0007669"/>
    <property type="project" value="UniProtKB-KW"/>
</dbReference>
<feature type="compositionally biased region" description="Polar residues" evidence="16">
    <location>
        <begin position="523"/>
        <end position="547"/>
    </location>
</feature>
<dbReference type="PROSITE" id="PS50137">
    <property type="entry name" value="DS_RBD"/>
    <property type="match status" value="1"/>
</dbReference>
<dbReference type="GO" id="GO:0046872">
    <property type="term" value="F:metal ion binding"/>
    <property type="evidence" value="ECO:0007669"/>
    <property type="project" value="UniProtKB-KW"/>
</dbReference>
<evidence type="ECO:0000256" key="9">
    <source>
        <dbReference type="ARBA" id="ARBA00022722"/>
    </source>
</evidence>
<dbReference type="SMART" id="SM00358">
    <property type="entry name" value="DSRM"/>
    <property type="match status" value="1"/>
</dbReference>
<dbReference type="InterPro" id="IPR004013">
    <property type="entry name" value="PHP_dom"/>
</dbReference>
<dbReference type="InterPro" id="IPR000999">
    <property type="entry name" value="RNase_III_dom"/>
</dbReference>
<evidence type="ECO:0000256" key="15">
    <source>
        <dbReference type="HAMAP-Rule" id="MF_00104"/>
    </source>
</evidence>
<proteinExistence type="inferred from homology"/>
<dbReference type="Proteomes" id="UP000192418">
    <property type="component" value="Unassembled WGS sequence"/>
</dbReference>
<dbReference type="CDD" id="cd00593">
    <property type="entry name" value="RIBOc"/>
    <property type="match status" value="1"/>
</dbReference>
<comment type="subunit">
    <text evidence="4 15">Homodimer.</text>
</comment>
<evidence type="ECO:0000256" key="5">
    <source>
        <dbReference type="ARBA" id="ARBA00022490"/>
    </source>
</evidence>
<comment type="similarity">
    <text evidence="3">Belongs to the ribonuclease III family.</text>
</comment>
<dbReference type="SUPFAM" id="SSF54768">
    <property type="entry name" value="dsRNA-binding domain-like"/>
    <property type="match status" value="1"/>
</dbReference>
<dbReference type="NCBIfam" id="TIGR02191">
    <property type="entry name" value="RNaseIII"/>
    <property type="match status" value="1"/>
</dbReference>
<feature type="active site" evidence="15">
    <location>
        <position position="411"/>
    </location>
</feature>
<evidence type="ECO:0000256" key="4">
    <source>
        <dbReference type="ARBA" id="ARBA00011738"/>
    </source>
</evidence>
<dbReference type="InterPro" id="IPR036389">
    <property type="entry name" value="RNase_III_sf"/>
</dbReference>
<dbReference type="GO" id="GO:0006397">
    <property type="term" value="P:mRNA processing"/>
    <property type="evidence" value="ECO:0007669"/>
    <property type="project" value="UniProtKB-UniRule"/>
</dbReference>
<evidence type="ECO:0000313" key="19">
    <source>
        <dbReference type="EMBL" id="SMD04652.1"/>
    </source>
</evidence>
<dbReference type="Gene3D" id="3.20.20.140">
    <property type="entry name" value="Metal-dependent hydrolases"/>
    <property type="match status" value="1"/>
</dbReference>
<organism evidence="19 20">
    <name type="scientific">Desulfocicer vacuolatum DSM 3385</name>
    <dbReference type="NCBI Taxonomy" id="1121400"/>
    <lineage>
        <taxon>Bacteria</taxon>
        <taxon>Pseudomonadati</taxon>
        <taxon>Thermodesulfobacteriota</taxon>
        <taxon>Desulfobacteria</taxon>
        <taxon>Desulfobacterales</taxon>
        <taxon>Desulfobacteraceae</taxon>
        <taxon>Desulfocicer</taxon>
    </lineage>
</organism>
<dbReference type="STRING" id="1121400.SAMN02746065_12430"/>
<evidence type="ECO:0000256" key="7">
    <source>
        <dbReference type="ARBA" id="ARBA00022664"/>
    </source>
</evidence>
<dbReference type="InterPro" id="IPR052018">
    <property type="entry name" value="PHP_domain"/>
</dbReference>
<keyword evidence="5 15" id="KW-0963">Cytoplasm</keyword>
<dbReference type="RefSeq" id="WP_084071288.1">
    <property type="nucleotide sequence ID" value="NZ_FWXY01000024.1"/>
</dbReference>
<feature type="region of interest" description="Disordered" evidence="16">
    <location>
        <begin position="518"/>
        <end position="547"/>
    </location>
</feature>
<evidence type="ECO:0000256" key="1">
    <source>
        <dbReference type="ARBA" id="ARBA00000109"/>
    </source>
</evidence>
<evidence type="ECO:0000256" key="3">
    <source>
        <dbReference type="ARBA" id="ARBA00010183"/>
    </source>
</evidence>
<dbReference type="SMART" id="SM00481">
    <property type="entry name" value="POLIIIAc"/>
    <property type="match status" value="1"/>
</dbReference>
<evidence type="ECO:0000256" key="8">
    <source>
        <dbReference type="ARBA" id="ARBA00022694"/>
    </source>
</evidence>
<feature type="binding site" evidence="15">
    <location>
        <position position="335"/>
    </location>
    <ligand>
        <name>Mg(2+)</name>
        <dbReference type="ChEBI" id="CHEBI:18420"/>
    </ligand>
</feature>
<evidence type="ECO:0000256" key="13">
    <source>
        <dbReference type="ARBA" id="ARBA00022842"/>
    </source>
</evidence>
<dbReference type="Pfam" id="PF02811">
    <property type="entry name" value="PHP"/>
    <property type="match status" value="1"/>
</dbReference>
<dbReference type="SUPFAM" id="SSF89550">
    <property type="entry name" value="PHP domain-like"/>
    <property type="match status" value="1"/>
</dbReference>
<comment type="cofactor">
    <cofactor evidence="15">
        <name>Mg(2+)</name>
        <dbReference type="ChEBI" id="CHEBI:18420"/>
    </cofactor>
</comment>
<name>A0A1W2E5G5_9BACT</name>